<accession>A0A4V2UTS0</accession>
<evidence type="ECO:0000313" key="2">
    <source>
        <dbReference type="EMBL" id="TCS87436.1"/>
    </source>
</evidence>
<dbReference type="Gene3D" id="3.40.50.150">
    <property type="entry name" value="Vaccinia Virus protein VP39"/>
    <property type="match status" value="1"/>
</dbReference>
<dbReference type="RefSeq" id="WP_225975050.1">
    <property type="nucleotide sequence ID" value="NZ_CP042432.1"/>
</dbReference>
<sequence length="268" mass="30991">MGRMHLFEFEDQTWFPKLFRDFTTDFLRYAAQNQKQELHEKIASILNSGLKKSGTDYLVDMASGGGGMLVSLNTLLLKKHPSLKILLTDFYPNLEAFKMSRRSALNLDFIGRPIDAREVPPSLKGLRTQFLSFHHFKPKDAQRILQNAVDSQSGIFIFEDQDRSWSGILCELYAPVKLLKSVPYIKPFKFSRLIFTYLIPIVPITLLWDGLVSCLRTYSLKELKSLISKVDPGETYEWEMGRFKYGARPVVYLLGTFPKERYQTVDDR</sequence>
<dbReference type="Proteomes" id="UP000295807">
    <property type="component" value="Unassembled WGS sequence"/>
</dbReference>
<keyword evidence="1" id="KW-0472">Membrane</keyword>
<dbReference type="SUPFAM" id="SSF53335">
    <property type="entry name" value="S-adenosyl-L-methionine-dependent methyltransferases"/>
    <property type="match status" value="1"/>
</dbReference>
<reference evidence="2 3" key="1">
    <citation type="submission" date="2019-03" db="EMBL/GenBank/DDBJ databases">
        <title>Genomic Encyclopedia of Type Strains, Phase IV (KMG-IV): sequencing the most valuable type-strain genomes for metagenomic binning, comparative biology and taxonomic classification.</title>
        <authorList>
            <person name="Goeker M."/>
        </authorList>
    </citation>
    <scope>NUCLEOTIDE SEQUENCE [LARGE SCALE GENOMIC DNA]</scope>
    <source>
        <strain evidence="2 3">DSM 21100</strain>
    </source>
</reference>
<comment type="caution">
    <text evidence="2">The sequence shown here is derived from an EMBL/GenBank/DDBJ whole genome shotgun (WGS) entry which is preliminary data.</text>
</comment>
<organism evidence="2 3">
    <name type="scientific">Anseongella ginsenosidimutans</name>
    <dbReference type="NCBI Taxonomy" id="496056"/>
    <lineage>
        <taxon>Bacteria</taxon>
        <taxon>Pseudomonadati</taxon>
        <taxon>Bacteroidota</taxon>
        <taxon>Sphingobacteriia</taxon>
        <taxon>Sphingobacteriales</taxon>
        <taxon>Sphingobacteriaceae</taxon>
        <taxon>Anseongella</taxon>
    </lineage>
</organism>
<proteinExistence type="predicted"/>
<feature type="transmembrane region" description="Helical" evidence="1">
    <location>
        <begin position="194"/>
        <end position="215"/>
    </location>
</feature>
<gene>
    <name evidence="2" type="ORF">EDD80_105252</name>
</gene>
<keyword evidence="1" id="KW-1133">Transmembrane helix</keyword>
<dbReference type="EMBL" id="SMAD01000005">
    <property type="protein sequence ID" value="TCS87436.1"/>
    <property type="molecule type" value="Genomic_DNA"/>
</dbReference>
<dbReference type="InterPro" id="IPR029063">
    <property type="entry name" value="SAM-dependent_MTases_sf"/>
</dbReference>
<name>A0A4V2UTS0_9SPHI</name>
<keyword evidence="3" id="KW-1185">Reference proteome</keyword>
<keyword evidence="1" id="KW-0812">Transmembrane</keyword>
<dbReference type="AlphaFoldDB" id="A0A4V2UTS0"/>
<evidence type="ECO:0008006" key="4">
    <source>
        <dbReference type="Google" id="ProtNLM"/>
    </source>
</evidence>
<evidence type="ECO:0000256" key="1">
    <source>
        <dbReference type="SAM" id="Phobius"/>
    </source>
</evidence>
<protein>
    <recommendedName>
        <fullName evidence="4">Methyltransferase family protein</fullName>
    </recommendedName>
</protein>
<evidence type="ECO:0000313" key="3">
    <source>
        <dbReference type="Proteomes" id="UP000295807"/>
    </source>
</evidence>